<reference evidence="2" key="1">
    <citation type="submission" date="2018-02" db="EMBL/GenBank/DDBJ databases">
        <title>Identification of Yunnan Manyleaf Paris Rhizome negative-stranded virus.</title>
        <authorList>
            <person name="Zhao M."/>
            <person name="Wen G."/>
            <person name="Li W."/>
        </authorList>
    </citation>
    <scope>NUCLEOTIDE SEQUENCE</scope>
    <source>
        <strain evidence="2">QJ</strain>
    </source>
</reference>
<evidence type="ECO:0000259" key="1">
    <source>
        <dbReference type="PROSITE" id="PS50525"/>
    </source>
</evidence>
<accession>A0A6G5NJI6</accession>
<keyword evidence="2" id="KW-0696">RNA-directed RNA polymerase</keyword>
<dbReference type="GO" id="GO:0006351">
    <property type="term" value="P:DNA-templated transcription"/>
    <property type="evidence" value="ECO:0007669"/>
    <property type="project" value="InterPro"/>
</dbReference>
<keyword evidence="2" id="KW-0548">Nucleotidyltransferase</keyword>
<dbReference type="EMBL" id="MG995845">
    <property type="protein sequence ID" value="QBH98883.1"/>
    <property type="molecule type" value="mRNA"/>
</dbReference>
<protein>
    <submittedName>
        <fullName evidence="2">RNA-dependent RNA polymerase</fullName>
    </submittedName>
</protein>
<name>A0A6G5NJI6_9VIRU</name>
<dbReference type="InterPro" id="IPR007322">
    <property type="entry name" value="RNA_pol_bunyavir"/>
</dbReference>
<dbReference type="GO" id="GO:0039694">
    <property type="term" value="P:viral RNA genome replication"/>
    <property type="evidence" value="ECO:0007669"/>
    <property type="project" value="InterPro"/>
</dbReference>
<feature type="domain" description="RdRp catalytic" evidence="1">
    <location>
        <begin position="933"/>
        <end position="1125"/>
    </location>
</feature>
<organism evidence="2">
    <name type="scientific">Yunnan manyleaf rhizome virus</name>
    <dbReference type="NCBI Taxonomy" id="2544876"/>
    <lineage>
        <taxon>Viruses</taxon>
        <taxon>Riboviria</taxon>
    </lineage>
</organism>
<dbReference type="Pfam" id="PF04196">
    <property type="entry name" value="Bunya_RdRp"/>
    <property type="match status" value="1"/>
</dbReference>
<proteinExistence type="evidence at transcript level"/>
<evidence type="ECO:0000313" key="2">
    <source>
        <dbReference type="EMBL" id="QBH98883.1"/>
    </source>
</evidence>
<dbReference type="InterPro" id="IPR007099">
    <property type="entry name" value="RNA-dir_pol_NSvirus"/>
</dbReference>
<sequence length="2176" mass="247462">MNSINVLHNILSSNTIITNEVFAEIVDACPPGLLSKLRLVPDAKLSSKLAHLNTVCRLAQKDIELGFEYDIIDIENMLKSSYMFDADAIIKNKSTNAICIIDCTARRSMYLEKMRKLQNIKHTNPGIDDVLVHVFNPKQYHIVVNKPVQLTGTSSGVFNLFDRIAMTSLENRTRFFTSCKKMYMEVNATIADKEYVDLTDRYATWNLSLETIDLASTLARSHSVADPVKFHLATTGNGARVYYETFEKILSQHNPIIKPCMHHPASLNTSAEMLSVLDSLSSNRIAMCLAAACRNGNNWCAVTFDGVVDMNPTVLGLRSSRVVIPSDSFYYVLARQRSAHLFSLKFASLAVDDNFKEQILGHTKFATNDKLYEGDVNEAMSEIFSDYNRYADEWFKPSVSQAKNTIVGKISTMSMHYATEGAMATRAASNILHSLAAKLSEYKITDLINHDYEVAKSFCASMKCSPHDDLYYVGVNGPFESITVTRLSSTQDSFTTASYFVIYRTPVELSLSSVRDIFYETNSIVQSKTRTFNKNSLAHALRIPMYLFSLMTWELENIHDTDQGVKISQLMNICANSFLHISVNNDQFSQCAEQIRYLFTSNVGVGAKSEDICKKIDFIKPRTMWELIYIFRMLKLAAGLNILFKTKSIQQVIEKQEFKISFPNSVLPVTSFSHLVSSMYYANIYNKFRAFHEVSEAICYNELNQENLIYMAACNTRLNEVLGISPLGMFNLQNLDTCDYEDLIKTEVQFCKTLMESGPDRFKLSILYVIGATASLVNVRSENISSVYHALSVAPIEACTMRGAMETGNSKREHQGVRAATAMLEELMEEMNLDPMKIKDDKLGFLDIKNKLLTNDFDFSILSATARQMVHRGHYSYRVVQKDQKGHREISVLNSKFRIGALFTEKISHDLSQLVPGDVLDNSSKDVVVESAVRKLMKDKDVTFVLSDNSDQKRWGPNHLLHSFSAMFLALLQEDMGLFRLVNTVLHYGENKRAKFPESLIDLAFKTGFVSRSAPIKKFFDEQSLEMSRGVFDRKFEWGMCQGIFHRTSSLYHGIMCMAVNEIAQRSVKIPKHDVYSFVTSDDAERLFAFKENLIDRIAVSRRLHSIIVNVGSLMNILRNESKSVFTPHITEFNSIFYHHGVLATPTLKQRISKIDIGDGHDHVLDYITTVSLAMGYYQNGGSYAGASIMTILNMVLHTEQWRRWSVFSRKLKDRPVEFGGLPVIEPLSTMICGPISSIFLKSIRHCNPDTYSYLITDSTLTSAMAVDLNESLRTRMSEDDLSGHYVLKAAGPLGFVSLARTDRRLSRFERRHKLSQWSLPESFITLRQKDSSARKFLFNLMRITRTAQFESSVGVNSFFLRMSDPWINRERPILKLHPNHIMTKSLFPSAVDDMVSFDFVEGVMESKTDKDIDEFFESLEVKGQDIATRNEIRVRLGMLMKDTSDIYNTLNSIQEVKPQMVENKNSIIKINLAATVSLDENEFHYALLKSVVGEPVKQALIEKTKNANIWDRIIEIPNIAKMEPIEGIFHCSNIIQAYEKFARQSTKLICPGEDKPVGLSDLMEKMLRFKFTETCGATNIRFQPLDSSVAPPFAFFNHNRRLLEHTKKMWEKKEMNLHLDFMEEDSKIGIETDRDVITHSDAFNIDERITVDRKVFVDTRGKYNFVQRLLLWSSAKVKIMLSAITMKSLLDNELTNFHEYALDAFNFVKNQTGVALKVTASGTKCFEIQSCQVRDNKVCYFHDFLFMSTSVFFPVTVELAKPEDTREWVAKLGAHIRKQEFFTANQPMEIRDNNGNVTDVVRFLPMNPTMEFSIRTIPMNLTVFLHHEETGLDIPVCSLQQSKTLDINMRFCYTDEDIDLAFVVFKELSTATDYFEEFNPETKKLLCFLLFRSSAMTDVVFLNKLLVKANFVSKLPSKESADLLRSMVLCDMATELKCNRPRIKHHFLNIFRSSPSYNNGIVGVTFDEISLQDEADEDGFTGDPEDAAIDMTIPDKAIWAGNDQDDLFFMGSTQSATPVVSMDQDFSFLDAAPAYAEHAFNFFDAMDDETEDNTDAAQGFDAITKEVTELPQIRSIVKTGEVADSHVVNVHLEDCSHMVEWIRKYSLTVKQDKKPRGYFQEAKTFCDTIRAFTSGTLISGREASRTFRSMYTNRIPFRSLKVPMSILCINELAFN</sequence>
<dbReference type="GO" id="GO:0003968">
    <property type="term" value="F:RNA-directed RNA polymerase activity"/>
    <property type="evidence" value="ECO:0007669"/>
    <property type="project" value="UniProtKB-KW"/>
</dbReference>
<dbReference type="PROSITE" id="PS50525">
    <property type="entry name" value="RDRP_SSRNA_NEG_SEG"/>
    <property type="match status" value="1"/>
</dbReference>
<keyword evidence="2" id="KW-0808">Transferase</keyword>